<evidence type="ECO:0000313" key="2">
    <source>
        <dbReference type="EMBL" id="RUS74492.1"/>
    </source>
</evidence>
<comment type="caution">
    <text evidence="2">The sequence shown here is derived from an EMBL/GenBank/DDBJ whole genome shotgun (WGS) entry which is preliminary data.</text>
</comment>
<evidence type="ECO:0000256" key="1">
    <source>
        <dbReference type="SAM" id="MobiDB-lite"/>
    </source>
</evidence>
<dbReference type="InterPro" id="IPR011047">
    <property type="entry name" value="Quinoprotein_ADH-like_sf"/>
</dbReference>
<dbReference type="InterPro" id="IPR015943">
    <property type="entry name" value="WD40/YVTN_repeat-like_dom_sf"/>
</dbReference>
<dbReference type="Proteomes" id="UP000271974">
    <property type="component" value="Unassembled WGS sequence"/>
</dbReference>
<organism evidence="2 3">
    <name type="scientific">Elysia chlorotica</name>
    <name type="common">Eastern emerald elysia</name>
    <name type="synonym">Sea slug</name>
    <dbReference type="NCBI Taxonomy" id="188477"/>
    <lineage>
        <taxon>Eukaryota</taxon>
        <taxon>Metazoa</taxon>
        <taxon>Spiralia</taxon>
        <taxon>Lophotrochozoa</taxon>
        <taxon>Mollusca</taxon>
        <taxon>Gastropoda</taxon>
        <taxon>Heterobranchia</taxon>
        <taxon>Euthyneura</taxon>
        <taxon>Panpulmonata</taxon>
        <taxon>Sacoglossa</taxon>
        <taxon>Placobranchoidea</taxon>
        <taxon>Plakobranchidae</taxon>
        <taxon>Elysia</taxon>
    </lineage>
</organism>
<dbReference type="SUPFAM" id="SSF50998">
    <property type="entry name" value="Quinoprotein alcohol dehydrogenase-like"/>
    <property type="match status" value="1"/>
</dbReference>
<protein>
    <submittedName>
        <fullName evidence="2">Uncharacterized protein</fullName>
    </submittedName>
</protein>
<feature type="compositionally biased region" description="Polar residues" evidence="1">
    <location>
        <begin position="479"/>
        <end position="492"/>
    </location>
</feature>
<dbReference type="Gene3D" id="2.130.10.10">
    <property type="entry name" value="YVTN repeat-like/Quinoprotein amine dehydrogenase"/>
    <property type="match status" value="1"/>
</dbReference>
<gene>
    <name evidence="2" type="ORF">EGW08_017743</name>
</gene>
<name>A0A3S0ZSY5_ELYCH</name>
<dbReference type="OrthoDB" id="6129502at2759"/>
<sequence>MRSPNAVFFATEKGIKCLDAESLSTVNVLTASKAWDSSAISLNRHDKVITVTSDDGNKQEVRQMRIKDATSAKTTRLKKGPVNSRCESLMTTKDGRFIIFLHERAAHVIEARQFLVTSSISHHDLPIIRAALSRSHEHVFLAYANGSVTGHTLLSGLSVLTVKTRASPRPARRSDGRRAELAGSESITAMVTSEDDHFLLVGSSLGQVYIVHLPTGQQVVDITTGQASISRLVFLTDRSHFQHLVTLDAAGKALHWNLRPLLAEIRRLVQPYICDLDMAREEQPKVELSLYYPVYQAHMDDRVFLNGPDVAAFYQQVPEQLFAGLAELDPAFGEQLDWEVKGSLADLNEHLVALVCGHDLSDVMLTVSSDLRLSRWSLKDGGLIWSRRLPDSGQESSDIRDLALVYWDQAVLLVQDSRAGAGYGVTVIYTGEGRKKILSRDKVESYWVSTDRTQVMLETSHSGVPALFKWDLVEAKRNSTNQSGRKMNTQRDWNPRQRASRCTLPPCNSARCWWCRPNRRR</sequence>
<feature type="region of interest" description="Disordered" evidence="1">
    <location>
        <begin position="479"/>
        <end position="498"/>
    </location>
</feature>
<keyword evidence="3" id="KW-1185">Reference proteome</keyword>
<dbReference type="EMBL" id="RQTK01000826">
    <property type="protein sequence ID" value="RUS74492.1"/>
    <property type="molecule type" value="Genomic_DNA"/>
</dbReference>
<evidence type="ECO:0000313" key="3">
    <source>
        <dbReference type="Proteomes" id="UP000271974"/>
    </source>
</evidence>
<proteinExistence type="predicted"/>
<accession>A0A3S0ZSY5</accession>
<dbReference type="AlphaFoldDB" id="A0A3S0ZSY5"/>
<reference evidence="2 3" key="1">
    <citation type="submission" date="2019-01" db="EMBL/GenBank/DDBJ databases">
        <title>A draft genome assembly of the solar-powered sea slug Elysia chlorotica.</title>
        <authorList>
            <person name="Cai H."/>
            <person name="Li Q."/>
            <person name="Fang X."/>
            <person name="Li J."/>
            <person name="Curtis N.E."/>
            <person name="Altenburger A."/>
            <person name="Shibata T."/>
            <person name="Feng M."/>
            <person name="Maeda T."/>
            <person name="Schwartz J.A."/>
            <person name="Shigenobu S."/>
            <person name="Lundholm N."/>
            <person name="Nishiyama T."/>
            <person name="Yang H."/>
            <person name="Hasebe M."/>
            <person name="Li S."/>
            <person name="Pierce S.K."/>
            <person name="Wang J."/>
        </authorList>
    </citation>
    <scope>NUCLEOTIDE SEQUENCE [LARGE SCALE GENOMIC DNA]</scope>
    <source>
        <strain evidence="2">EC2010</strain>
        <tissue evidence="2">Whole organism of an adult</tissue>
    </source>
</reference>